<dbReference type="Proteomes" id="UP000215453">
    <property type="component" value="Chromosome 10"/>
</dbReference>
<name>A0A1Y6LX79_ZYMTR</name>
<evidence type="ECO:0000256" key="1">
    <source>
        <dbReference type="SAM" id="MobiDB-lite"/>
    </source>
</evidence>
<organism evidence="2 3">
    <name type="scientific">Zymoseptoria tritici ST99CH_1A5</name>
    <dbReference type="NCBI Taxonomy" id="1276529"/>
    <lineage>
        <taxon>Eukaryota</taxon>
        <taxon>Fungi</taxon>
        <taxon>Dikarya</taxon>
        <taxon>Ascomycota</taxon>
        <taxon>Pezizomycotina</taxon>
        <taxon>Dothideomycetes</taxon>
        <taxon>Dothideomycetidae</taxon>
        <taxon>Mycosphaerellales</taxon>
        <taxon>Mycosphaerellaceae</taxon>
        <taxon>Zymoseptoria</taxon>
    </lineage>
</organism>
<evidence type="ECO:0000313" key="2">
    <source>
        <dbReference type="EMBL" id="SMY28070.1"/>
    </source>
</evidence>
<reference evidence="2 3" key="1">
    <citation type="submission" date="2016-10" db="EMBL/GenBank/DDBJ databases">
        <authorList>
            <person name="Varghese N."/>
        </authorList>
    </citation>
    <scope>NUCLEOTIDE SEQUENCE [LARGE SCALE GENOMIC DNA]</scope>
</reference>
<accession>A0A1Y6LX79</accession>
<dbReference type="EMBL" id="LT882685">
    <property type="protein sequence ID" value="SMY28070.1"/>
    <property type="molecule type" value="Genomic_DNA"/>
</dbReference>
<evidence type="ECO:0000313" key="3">
    <source>
        <dbReference type="Proteomes" id="UP000215453"/>
    </source>
</evidence>
<feature type="compositionally biased region" description="Basic residues" evidence="1">
    <location>
        <begin position="9"/>
        <end position="20"/>
    </location>
</feature>
<feature type="compositionally biased region" description="Basic and acidic residues" evidence="1">
    <location>
        <begin position="23"/>
        <end position="46"/>
    </location>
</feature>
<feature type="compositionally biased region" description="Low complexity" evidence="1">
    <location>
        <begin position="54"/>
        <end position="64"/>
    </location>
</feature>
<feature type="region of interest" description="Disordered" evidence="1">
    <location>
        <begin position="1"/>
        <end position="65"/>
    </location>
</feature>
<sequence>MDSPEARTFRRRAPRPRSSSRPRFQDGMERPHSEAVLKRSFPDVHRLRSRSRATSRSGRLSRTAPGSLGKALERLHGNIHLLKWAPVAVIGLLLFLYLTEPLRLPAKRTICKAVLLRDLQFCSPAQHVSNPYFDRLIAQEAKFVDLYHMTGSISSLGSLNPGNFSLVIKAVQIEDTVSAERLEFASKAIILASTSAQRSMVYGLSQTAGLVFNARLTNGRIKNGLLDIPPNNHTFMSPVLTFVTFLGLEPAAGSELPEIFSRSVKRIVEITEKALEQHQQTLGKLGELKDVLGAVAAVWETAPPITVQHALYPWKWFSRTANGGSHLPTQDTEGAKAVRRNVLDQASVWKGLLRSRSTKLTDLDAKAEHCAQYYRDVGLGIRIFETTTLAMQSLLVEFRTLQAVDPSLVNTKETSVELTIAALDASERHLSQVRKW</sequence>
<proteinExistence type="predicted"/>
<dbReference type="AlphaFoldDB" id="A0A1Y6LX79"/>
<protein>
    <submittedName>
        <fullName evidence="2">Uncharacterized protein</fullName>
    </submittedName>
</protein>
<gene>
    <name evidence="2" type="ORF">ZT1A5_G9515</name>
</gene>